<name>A0A3P3WBV1_9FLAO</name>
<dbReference type="Proteomes" id="UP000275719">
    <property type="component" value="Unassembled WGS sequence"/>
</dbReference>
<comment type="caution">
    <text evidence="2">The sequence shown here is derived from an EMBL/GenBank/DDBJ whole genome shotgun (WGS) entry which is preliminary data.</text>
</comment>
<accession>A0A3P3WBV1</accession>
<evidence type="ECO:0000256" key="1">
    <source>
        <dbReference type="SAM" id="SignalP"/>
    </source>
</evidence>
<dbReference type="Gene3D" id="2.20.110.10">
    <property type="entry name" value="Histone H3 K4-specific methyltransferase SET7/9 N-terminal domain"/>
    <property type="match status" value="2"/>
</dbReference>
<feature type="signal peptide" evidence="1">
    <location>
        <begin position="1"/>
        <end position="23"/>
    </location>
</feature>
<keyword evidence="3" id="KW-1185">Reference proteome</keyword>
<dbReference type="EMBL" id="RQVQ01000010">
    <property type="protein sequence ID" value="RRJ91506.1"/>
    <property type="molecule type" value="Genomic_DNA"/>
</dbReference>
<keyword evidence="1" id="KW-0732">Signal</keyword>
<protein>
    <submittedName>
        <fullName evidence="2">Toxin-antitoxin system YwqK family antitoxin</fullName>
    </submittedName>
</protein>
<dbReference type="OrthoDB" id="9785122at2"/>
<evidence type="ECO:0000313" key="2">
    <source>
        <dbReference type="EMBL" id="RRJ91506.1"/>
    </source>
</evidence>
<dbReference type="InterPro" id="IPR011652">
    <property type="entry name" value="MORN_2"/>
</dbReference>
<dbReference type="RefSeq" id="WP_125018387.1">
    <property type="nucleotide sequence ID" value="NZ_RQVQ01000010.1"/>
</dbReference>
<feature type="chain" id="PRO_5018096005" evidence="1">
    <location>
        <begin position="24"/>
        <end position="214"/>
    </location>
</feature>
<reference evidence="2 3" key="1">
    <citation type="submission" date="2018-11" db="EMBL/GenBank/DDBJ databases">
        <title>Flavobacterium sp. nov., YIM 102701-2 draft genome.</title>
        <authorList>
            <person name="Li G."/>
            <person name="Jiang Y."/>
        </authorList>
    </citation>
    <scope>NUCLEOTIDE SEQUENCE [LARGE SCALE GENOMIC DNA]</scope>
    <source>
        <strain evidence="2 3">YIM 102701-2</strain>
    </source>
</reference>
<evidence type="ECO:0000313" key="3">
    <source>
        <dbReference type="Proteomes" id="UP000275719"/>
    </source>
</evidence>
<sequence>MKKVYKNIVFFGLILFSSFNSIAQDTNRTSANGKREGKWIGYYEGTNNKRYEGVFENGVEQGVFVFYDDSPSANVIAKRDFSKGNGIAFTTFYDSKGKKVSEGYFKGKLKEGKWIYFHMDGTTLMSEETYVNGKLEGVRKVYYKSGKPSDEMNYKNGVLEGKLFKYTENGQIISEEFYVNDAKHGKAIYRNASGVIVEEVDFDNGRKIKSNKKP</sequence>
<gene>
    <name evidence="2" type="ORF">EG240_05730</name>
</gene>
<dbReference type="Pfam" id="PF07661">
    <property type="entry name" value="MORN_2"/>
    <property type="match status" value="2"/>
</dbReference>
<proteinExistence type="predicted"/>
<dbReference type="AlphaFoldDB" id="A0A3P3WBV1"/>
<dbReference type="SUPFAM" id="SSF82185">
    <property type="entry name" value="Histone H3 K4-specific methyltransferase SET7/9 N-terminal domain"/>
    <property type="match status" value="2"/>
</dbReference>
<organism evidence="2 3">
    <name type="scientific">Paenimyroides tangerinum</name>
    <dbReference type="NCBI Taxonomy" id="2488728"/>
    <lineage>
        <taxon>Bacteria</taxon>
        <taxon>Pseudomonadati</taxon>
        <taxon>Bacteroidota</taxon>
        <taxon>Flavobacteriia</taxon>
        <taxon>Flavobacteriales</taxon>
        <taxon>Flavobacteriaceae</taxon>
        <taxon>Paenimyroides</taxon>
    </lineage>
</organism>